<evidence type="ECO:0000313" key="3">
    <source>
        <dbReference type="Proteomes" id="UP001283691"/>
    </source>
</evidence>
<dbReference type="InterPro" id="IPR009679">
    <property type="entry name" value="Phage_186_CII-like"/>
</dbReference>
<organism evidence="2 3">
    <name type="scientific">Aliarcobacter skirrowii</name>
    <dbReference type="NCBI Taxonomy" id="28200"/>
    <lineage>
        <taxon>Bacteria</taxon>
        <taxon>Pseudomonadati</taxon>
        <taxon>Campylobacterota</taxon>
        <taxon>Epsilonproteobacteria</taxon>
        <taxon>Campylobacterales</taxon>
        <taxon>Arcobacteraceae</taxon>
        <taxon>Aliarcobacter</taxon>
    </lineage>
</organism>
<dbReference type="RefSeq" id="WP_319046693.1">
    <property type="nucleotide sequence ID" value="NZ_JAUQUN010000002.1"/>
</dbReference>
<dbReference type="AlphaFoldDB" id="A0AAW9DA83"/>
<dbReference type="EMBL" id="JAUQUR010000002">
    <property type="protein sequence ID" value="MDX4069145.1"/>
    <property type="molecule type" value="Genomic_DNA"/>
</dbReference>
<feature type="coiled-coil region" evidence="1">
    <location>
        <begin position="94"/>
        <end position="160"/>
    </location>
</feature>
<dbReference type="Pfam" id="PF06892">
    <property type="entry name" value="Phage_CP76"/>
    <property type="match status" value="1"/>
</dbReference>
<comment type="caution">
    <text evidence="2">The sequence shown here is derived from an EMBL/GenBank/DDBJ whole genome shotgun (WGS) entry which is preliminary data.</text>
</comment>
<dbReference type="GO" id="GO:0003677">
    <property type="term" value="F:DNA binding"/>
    <property type="evidence" value="ECO:0007669"/>
    <property type="project" value="InterPro"/>
</dbReference>
<dbReference type="Proteomes" id="UP001283691">
    <property type="component" value="Unassembled WGS sequence"/>
</dbReference>
<reference evidence="2" key="2">
    <citation type="submission" date="2023-07" db="EMBL/GenBank/DDBJ databases">
        <authorList>
            <person name="Zhang M."/>
            <person name="Zhou G."/>
        </authorList>
    </citation>
    <scope>NUCLEOTIDE SEQUENCE</scope>
    <source>
        <strain evidence="2">BJSY19SF1-2</strain>
    </source>
</reference>
<proteinExistence type="predicted"/>
<reference evidence="2" key="1">
    <citation type="journal article" date="2023" name="Front. Microbiol.">
        <title>Genomic diversity and taxonomic marker for Arcobacter species.</title>
        <authorList>
            <person name="Zhou G."/>
            <person name="Gu Y."/>
            <person name="Wang H."/>
            <person name="Chen X."/>
            <person name="Zhang X."/>
            <person name="Shao Z."/>
            <person name="Yan X."/>
            <person name="Zhang J."/>
            <person name="Zhang M."/>
        </authorList>
    </citation>
    <scope>NUCLEOTIDE SEQUENCE</scope>
    <source>
        <strain evidence="2">BJSY19SF1-2</strain>
    </source>
</reference>
<accession>A0AAW9DA83</accession>
<protein>
    <submittedName>
        <fullName evidence="2">Uncharacterized protein</fullName>
    </submittedName>
</protein>
<name>A0AAW9DA83_9BACT</name>
<gene>
    <name evidence="2" type="ORF">Q6A80_05330</name>
</gene>
<evidence type="ECO:0000313" key="2">
    <source>
        <dbReference type="EMBL" id="MDX4069145.1"/>
    </source>
</evidence>
<evidence type="ECO:0000256" key="1">
    <source>
        <dbReference type="SAM" id="Coils"/>
    </source>
</evidence>
<keyword evidence="1" id="KW-0175">Coiled coil</keyword>
<sequence>MKPYLANKQTKDARFLTLFRKAFNKDRLRNGFTSEESANELGLSLGTLEQKLKPSTENDITVSEWNHHLELTGDFSTLEYMAFKHGFALKKLDIVKVEKSINEINNQADKTMLEFNEAWATIKHVLDDGVFDKKERSEALREINEAMQELKQLHSDVINTKVD</sequence>